<protein>
    <recommendedName>
        <fullName evidence="3">Immunity protein 70</fullName>
    </recommendedName>
</protein>
<dbReference type="Pfam" id="PF15601">
    <property type="entry name" value="Imm70"/>
    <property type="match status" value="1"/>
</dbReference>
<gene>
    <name evidence="1" type="ORF">HF992_04295</name>
</gene>
<reference evidence="1 2" key="1">
    <citation type="submission" date="2020-04" db="EMBL/GenBank/DDBJ databases">
        <title>MicrobeNet Type strains.</title>
        <authorList>
            <person name="Nicholson A.C."/>
        </authorList>
    </citation>
    <scope>NUCLEOTIDE SEQUENCE [LARGE SCALE GENOMIC DNA]</scope>
    <source>
        <strain evidence="1 2">CCUG 69612</strain>
    </source>
</reference>
<comment type="caution">
    <text evidence="1">The sequence shown here is derived from an EMBL/GenBank/DDBJ whole genome shotgun (WGS) entry which is preliminary data.</text>
</comment>
<accession>A0A7X6S0S6</accession>
<keyword evidence="2" id="KW-1185">Reference proteome</keyword>
<evidence type="ECO:0000313" key="1">
    <source>
        <dbReference type="EMBL" id="NKZ20072.1"/>
    </source>
</evidence>
<dbReference type="AlphaFoldDB" id="A0A7X6S0S6"/>
<dbReference type="RefSeq" id="WP_168548829.1">
    <property type="nucleotide sequence ID" value="NZ_JAAXPR010000005.1"/>
</dbReference>
<name>A0A7X6S0S6_9STRE</name>
<evidence type="ECO:0008006" key="3">
    <source>
        <dbReference type="Google" id="ProtNLM"/>
    </source>
</evidence>
<dbReference type="InterPro" id="IPR028185">
    <property type="entry name" value="Imm70"/>
</dbReference>
<dbReference type="Proteomes" id="UP000522720">
    <property type="component" value="Unassembled WGS sequence"/>
</dbReference>
<sequence>MSVGFEVDCFYYTIGTADFLNSFFSTVFVKLECSRWGSRFPILMNDLYQGVLPKESVYKAQEELATIKKELELLPPSEIVWDFDDLSLTPPWGDNISPEIRTMADYFVTSEGENLLSVLDEALRKAVTLNEAVTIVNI</sequence>
<organism evidence="1 2">
    <name type="scientific">Streptococcus ovuberis</name>
    <dbReference type="NCBI Taxonomy" id="1936207"/>
    <lineage>
        <taxon>Bacteria</taxon>
        <taxon>Bacillati</taxon>
        <taxon>Bacillota</taxon>
        <taxon>Bacilli</taxon>
        <taxon>Lactobacillales</taxon>
        <taxon>Streptococcaceae</taxon>
        <taxon>Streptococcus</taxon>
    </lineage>
</organism>
<dbReference type="EMBL" id="JAAXPR010000005">
    <property type="protein sequence ID" value="NKZ20072.1"/>
    <property type="molecule type" value="Genomic_DNA"/>
</dbReference>
<proteinExistence type="predicted"/>
<evidence type="ECO:0000313" key="2">
    <source>
        <dbReference type="Proteomes" id="UP000522720"/>
    </source>
</evidence>